<accession>C5L3Z0</accession>
<evidence type="ECO:0000313" key="3">
    <source>
        <dbReference type="Proteomes" id="UP000007800"/>
    </source>
</evidence>
<dbReference type="OrthoDB" id="9993828at2759"/>
<evidence type="ECO:0000313" key="2">
    <source>
        <dbReference type="EMBL" id="EER08719.1"/>
    </source>
</evidence>
<dbReference type="InParanoid" id="C5L3Z0"/>
<feature type="region of interest" description="Disordered" evidence="1">
    <location>
        <begin position="1"/>
        <end position="78"/>
    </location>
</feature>
<dbReference type="PANTHER" id="PTHR46880:SF5">
    <property type="entry name" value="DUF4371 DOMAIN-CONTAINING PROTEIN"/>
    <property type="match status" value="1"/>
</dbReference>
<dbReference type="RefSeq" id="XP_002776903.1">
    <property type="nucleotide sequence ID" value="XM_002776857.1"/>
</dbReference>
<dbReference type="PANTHER" id="PTHR46880">
    <property type="entry name" value="RAS-ASSOCIATING DOMAIN-CONTAINING PROTEIN"/>
    <property type="match status" value="1"/>
</dbReference>
<feature type="compositionally biased region" description="Polar residues" evidence="1">
    <location>
        <begin position="55"/>
        <end position="76"/>
    </location>
</feature>
<protein>
    <submittedName>
        <fullName evidence="2">Uncharacterized protein</fullName>
    </submittedName>
</protein>
<evidence type="ECO:0000256" key="1">
    <source>
        <dbReference type="SAM" id="MobiDB-lite"/>
    </source>
</evidence>
<reference evidence="2 3" key="1">
    <citation type="submission" date="2008-07" db="EMBL/GenBank/DDBJ databases">
        <authorList>
            <person name="El-Sayed N."/>
            <person name="Caler E."/>
            <person name="Inman J."/>
            <person name="Amedeo P."/>
            <person name="Hass B."/>
            <person name="Wortman J."/>
        </authorList>
    </citation>
    <scope>NUCLEOTIDE SEQUENCE [LARGE SCALE GENOMIC DNA]</scope>
    <source>
        <strain evidence="3">ATCC 50983 / TXsc</strain>
    </source>
</reference>
<organism evidence="3">
    <name type="scientific">Perkinsus marinus (strain ATCC 50983 / TXsc)</name>
    <dbReference type="NCBI Taxonomy" id="423536"/>
    <lineage>
        <taxon>Eukaryota</taxon>
        <taxon>Sar</taxon>
        <taxon>Alveolata</taxon>
        <taxon>Perkinsozoa</taxon>
        <taxon>Perkinsea</taxon>
        <taxon>Perkinsida</taxon>
        <taxon>Perkinsidae</taxon>
        <taxon>Perkinsus</taxon>
    </lineage>
</organism>
<sequence length="702" mass="77440">MSSHSPQAAQFQPQSSSSSSSSAQPERDISETMDPATVGSLDEVAAASDGGRVAQVSQSSDISRIQSEPANQSTGRTGFFPIFDNPASMGAMLRAQSAQIREQTALLKCMDEKIDSLGVTERQRRDLVEFKRAVLSTGPFRINEVFQQVECNVCNQYKYSLLASERPGGIGRIGVFQISDDFDSVKRRNLLASLRDHLGTVTHERCAKLADSGKRQKDMEAEMCLARCVYFSLMEGLGGLGYERLLALCSLNGTDLGDQGHSRNSFKAVFTKAMASELKERISSLFKHQWACFAGRPSPFAVSCDKVTIRRRTLQPVGAFTMVNGMIKVYLLDAPIATAKSGDALTDLLISTIKEYFDIPFVQASMVGVATDGEYVNLRLGPRLHDSLDLDPSDLTHTWCLAHRLELACTDASKGVTNLRSELHPYMPSRHGKSFEELEKLSAEKGTRFYTPVGFVCTRWASSEHRVFKNFSANYPLLVMLDGAAQILRADWMVKFLIALDIMNLVAIASGGAQTVNFRPWQTAAAINTLRDKLIIIAEGLKLLSSDIDSVENMTQLNDSSLDICDLPSLKKARLNQAPGGGKWEGVQLSEVSIVRVRMAVDFMEAWVRQLMGGVRERILRTFPQWLIAASKLFSGQALFGDCEGLKDYDVALDDNNFPEVAEAVDDSSLLEPAGGFVISREDYNLDLETLVQPSWLLNMHF</sequence>
<dbReference type="EMBL" id="GG678922">
    <property type="protein sequence ID" value="EER08719.1"/>
    <property type="molecule type" value="Genomic_DNA"/>
</dbReference>
<name>C5L3Z0_PERM5</name>
<feature type="compositionally biased region" description="Low complexity" evidence="1">
    <location>
        <begin position="1"/>
        <end position="24"/>
    </location>
</feature>
<dbReference type="AlphaFoldDB" id="C5L3Z0"/>
<dbReference type="Proteomes" id="UP000007800">
    <property type="component" value="Unassembled WGS sequence"/>
</dbReference>
<proteinExistence type="predicted"/>
<keyword evidence="3" id="KW-1185">Reference proteome</keyword>
<gene>
    <name evidence="2" type="ORF">Pmar_PMAR017777</name>
</gene>
<dbReference type="GeneID" id="9042786"/>